<feature type="domain" description="HTH tetR-type" evidence="5">
    <location>
        <begin position="27"/>
        <end position="87"/>
    </location>
</feature>
<protein>
    <submittedName>
        <fullName evidence="6">Transcriptional regulator, TetR family</fullName>
    </submittedName>
</protein>
<gene>
    <name evidence="6" type="ORF">SAMN04488059_102117</name>
</gene>
<dbReference type="SUPFAM" id="SSF48498">
    <property type="entry name" value="Tetracyclin repressor-like, C-terminal domain"/>
    <property type="match status" value="1"/>
</dbReference>
<keyword evidence="1" id="KW-0805">Transcription regulation</keyword>
<dbReference type="Pfam" id="PF16925">
    <property type="entry name" value="TetR_C_13"/>
    <property type="match status" value="1"/>
</dbReference>
<evidence type="ECO:0000256" key="2">
    <source>
        <dbReference type="ARBA" id="ARBA00023125"/>
    </source>
</evidence>
<dbReference type="PANTHER" id="PTHR47506:SF1">
    <property type="entry name" value="HTH-TYPE TRANSCRIPTIONAL REGULATOR YJDC"/>
    <property type="match status" value="1"/>
</dbReference>
<evidence type="ECO:0000259" key="5">
    <source>
        <dbReference type="PROSITE" id="PS50977"/>
    </source>
</evidence>
<dbReference type="SUPFAM" id="SSF46689">
    <property type="entry name" value="Homeodomain-like"/>
    <property type="match status" value="1"/>
</dbReference>
<evidence type="ECO:0000313" key="6">
    <source>
        <dbReference type="EMBL" id="SFC09698.1"/>
    </source>
</evidence>
<evidence type="ECO:0000256" key="3">
    <source>
        <dbReference type="ARBA" id="ARBA00023163"/>
    </source>
</evidence>
<dbReference type="InterPro" id="IPR001647">
    <property type="entry name" value="HTH_TetR"/>
</dbReference>
<organism evidence="6 7">
    <name type="scientific">Devosia psychrophila</name>
    <dbReference type="NCBI Taxonomy" id="728005"/>
    <lineage>
        <taxon>Bacteria</taxon>
        <taxon>Pseudomonadati</taxon>
        <taxon>Pseudomonadota</taxon>
        <taxon>Alphaproteobacteria</taxon>
        <taxon>Hyphomicrobiales</taxon>
        <taxon>Devosiaceae</taxon>
        <taxon>Devosia</taxon>
    </lineage>
</organism>
<keyword evidence="3" id="KW-0804">Transcription</keyword>
<evidence type="ECO:0000256" key="4">
    <source>
        <dbReference type="PROSITE-ProRule" id="PRU00335"/>
    </source>
</evidence>
<dbReference type="Gene3D" id="1.10.10.60">
    <property type="entry name" value="Homeodomain-like"/>
    <property type="match status" value="1"/>
</dbReference>
<dbReference type="PANTHER" id="PTHR47506">
    <property type="entry name" value="TRANSCRIPTIONAL REGULATORY PROTEIN"/>
    <property type="match status" value="1"/>
</dbReference>
<evidence type="ECO:0000256" key="1">
    <source>
        <dbReference type="ARBA" id="ARBA00023015"/>
    </source>
</evidence>
<name>A0A1I1GIJ9_9HYPH</name>
<reference evidence="6 7" key="1">
    <citation type="submission" date="2016-10" db="EMBL/GenBank/DDBJ databases">
        <authorList>
            <person name="de Groot N.N."/>
        </authorList>
    </citation>
    <scope>NUCLEOTIDE SEQUENCE [LARGE SCALE GENOMIC DNA]</scope>
    <source>
        <strain evidence="6 7">CGMCC 1.10210</strain>
    </source>
</reference>
<dbReference type="InterPro" id="IPR011075">
    <property type="entry name" value="TetR_C"/>
</dbReference>
<accession>A0A1I1GIJ9</accession>
<dbReference type="Pfam" id="PF00440">
    <property type="entry name" value="TetR_N"/>
    <property type="match status" value="1"/>
</dbReference>
<sequence>MPGSIGLVVITMKSTDTTVRRTGRPLSFDREQALEQAMLTFWRHGYETSSISDLTAAMGITAPSLYTAYGDKKQLFLEAMRLYAGSPYDMEQALVEAPTSRDAAQRMLIAAAEAFTGELTPRGCLLASATASGSGASADVQSEVAQVRREIQSRLQNRIDRDVAQALLPVGTDSHSLATLVIALIQGMSVLARDGTDRRDLLAMANFAMNAWPKL</sequence>
<dbReference type="EMBL" id="FOMB01000002">
    <property type="protein sequence ID" value="SFC09698.1"/>
    <property type="molecule type" value="Genomic_DNA"/>
</dbReference>
<dbReference type="InterPro" id="IPR009057">
    <property type="entry name" value="Homeodomain-like_sf"/>
</dbReference>
<dbReference type="AlphaFoldDB" id="A0A1I1GIJ9"/>
<dbReference type="PROSITE" id="PS50977">
    <property type="entry name" value="HTH_TETR_2"/>
    <property type="match status" value="1"/>
</dbReference>
<dbReference type="Proteomes" id="UP000182258">
    <property type="component" value="Unassembled WGS sequence"/>
</dbReference>
<feature type="DNA-binding region" description="H-T-H motif" evidence="4">
    <location>
        <begin position="50"/>
        <end position="69"/>
    </location>
</feature>
<dbReference type="GO" id="GO:0003677">
    <property type="term" value="F:DNA binding"/>
    <property type="evidence" value="ECO:0007669"/>
    <property type="project" value="UniProtKB-UniRule"/>
</dbReference>
<proteinExistence type="predicted"/>
<evidence type="ECO:0000313" key="7">
    <source>
        <dbReference type="Proteomes" id="UP000182258"/>
    </source>
</evidence>
<keyword evidence="2 4" id="KW-0238">DNA-binding</keyword>
<dbReference type="Gene3D" id="1.10.357.10">
    <property type="entry name" value="Tetracycline Repressor, domain 2"/>
    <property type="match status" value="1"/>
</dbReference>
<dbReference type="InterPro" id="IPR036271">
    <property type="entry name" value="Tet_transcr_reg_TetR-rel_C_sf"/>
</dbReference>